<organism evidence="1 2">
    <name type="scientific">Candidatus Synechococcus spongiarum 142</name>
    <dbReference type="NCBI Taxonomy" id="1608213"/>
    <lineage>
        <taxon>Bacteria</taxon>
        <taxon>Bacillati</taxon>
        <taxon>Cyanobacteriota</taxon>
        <taxon>Cyanophyceae</taxon>
        <taxon>Synechococcales</taxon>
        <taxon>Synechococcaceae</taxon>
        <taxon>Synechococcus</taxon>
    </lineage>
</organism>
<gene>
    <name evidence="1" type="ORF">TH68_10160</name>
</gene>
<evidence type="ECO:0000313" key="1">
    <source>
        <dbReference type="EMBL" id="KKZ10640.1"/>
    </source>
</evidence>
<dbReference type="Proteomes" id="UP000035054">
    <property type="component" value="Unassembled WGS sequence"/>
</dbReference>
<evidence type="ECO:0000313" key="2">
    <source>
        <dbReference type="Proteomes" id="UP000035054"/>
    </source>
</evidence>
<dbReference type="EMBL" id="JXUO01000310">
    <property type="protein sequence ID" value="KKZ10640.1"/>
    <property type="molecule type" value="Genomic_DNA"/>
</dbReference>
<comment type="caution">
    <text evidence="1">The sequence shown here is derived from an EMBL/GenBank/DDBJ whole genome shotgun (WGS) entry which is preliminary data.</text>
</comment>
<protein>
    <submittedName>
        <fullName evidence="1">Uncharacterized protein</fullName>
    </submittedName>
</protein>
<name>A0A6N3XAZ3_9SYNE</name>
<sequence length="64" mass="6933">MARALLLSYPPVANQDRRTGKIPQQDISTSEVTALPLAQVKPHRTPLLVAYHMVLAGQSPARSA</sequence>
<accession>A0A6N3XAZ3</accession>
<reference evidence="1 2" key="1">
    <citation type="submission" date="2015-01" db="EMBL/GenBank/DDBJ databases">
        <title>Lifestyle Evolution in Cyanobacterial Symbionts of Sponges.</title>
        <authorList>
            <person name="Burgsdorf I."/>
            <person name="Slaby B.M."/>
            <person name="Handley K.M."/>
            <person name="Haber M."/>
            <person name="Blom J."/>
            <person name="Marshall C.W."/>
            <person name="Gilbert J.A."/>
            <person name="Hentschel U."/>
            <person name="Steindler L."/>
        </authorList>
    </citation>
    <scope>NUCLEOTIDE SEQUENCE [LARGE SCALE GENOMIC DNA]</scope>
    <source>
        <strain evidence="1">142</strain>
    </source>
</reference>
<proteinExistence type="predicted"/>
<dbReference type="AlphaFoldDB" id="A0A6N3XAZ3"/>